<evidence type="ECO:0000313" key="8">
    <source>
        <dbReference type="EMBL" id="RXK36925.1"/>
    </source>
</evidence>
<feature type="signal peptide" evidence="6">
    <location>
        <begin position="1"/>
        <end position="19"/>
    </location>
</feature>
<dbReference type="GO" id="GO:0009986">
    <property type="term" value="C:cell surface"/>
    <property type="evidence" value="ECO:0007669"/>
    <property type="project" value="TreeGrafter"/>
</dbReference>
<dbReference type="InterPro" id="IPR001547">
    <property type="entry name" value="Glyco_hydro_5"/>
</dbReference>
<dbReference type="STRING" id="5217.A0A4Q1BH60"/>
<evidence type="ECO:0000313" key="9">
    <source>
        <dbReference type="Proteomes" id="UP000289152"/>
    </source>
</evidence>
<dbReference type="SUPFAM" id="SSF51445">
    <property type="entry name" value="(Trans)glycosidases"/>
    <property type="match status" value="1"/>
</dbReference>
<dbReference type="VEuPathDB" id="FungiDB:TREMEDRAFT_43106"/>
<accession>A0A4Q1BH60</accession>
<sequence>MTSLALLTLALLTLRSVSSLSLWYTEPGSSSPAGSVAGDKVRGVNLGGWFILENWMMPSFFGVAPLDQYNILDEWHYCSILGKDECASRLTDHWATYVTEDDFMRFANYSLNTVRIPVGYWMWIDLEDYEPYVQGQLPYLEKALGWADKYGLDVMIDMHGLPGGQNGQDNQGVKGPIEFAYNQTNSDRALSAVQNMTQWVTQDKFNGIVKAIELANEPYIQEYNPGGMLFEDLANYYVQSYQVVRNSEHIIDGGHEVMVFIHDAFQPLANWDYFFSTEGLGLSWTNYGVDTHIYDAFGSSPDKTWQEHLDTMCYLASSIASAQTKFPVIVGEFSLGTNTYCVDYQSCFGATLADTIANLTDYETSLFLRQFWEVQSDVYELGAGWIFWSHANEFAAPWSWSQSAAQNWIPEDPTEKIWPFYSDASSGCLDISNPIAGDQNLPYFPGYANNISNINIDFVRAKYASASSASSTNDNSTSASISSSSGASSVTSPSSGSSPSASASASSSASGARRRIRGEATGVIGMLLLVVGIMF</sequence>
<dbReference type="Gene3D" id="3.20.20.80">
    <property type="entry name" value="Glycosidases"/>
    <property type="match status" value="1"/>
</dbReference>
<proteinExistence type="inferred from homology"/>
<dbReference type="EMBL" id="SDIL01000083">
    <property type="protein sequence ID" value="RXK36925.1"/>
    <property type="molecule type" value="Genomic_DNA"/>
</dbReference>
<dbReference type="InParanoid" id="A0A4Q1BH60"/>
<dbReference type="PANTHER" id="PTHR31297">
    <property type="entry name" value="GLUCAN ENDO-1,6-BETA-GLUCOSIDASE B"/>
    <property type="match status" value="1"/>
</dbReference>
<dbReference type="OrthoDB" id="62120at2759"/>
<dbReference type="Pfam" id="PF00150">
    <property type="entry name" value="Cellulase"/>
    <property type="match status" value="1"/>
</dbReference>
<dbReference type="Proteomes" id="UP000289152">
    <property type="component" value="Unassembled WGS sequence"/>
</dbReference>
<keyword evidence="6" id="KW-0732">Signal</keyword>
<keyword evidence="2 4" id="KW-0378">Hydrolase</keyword>
<reference evidence="8 9" key="1">
    <citation type="submission" date="2016-06" db="EMBL/GenBank/DDBJ databases">
        <title>Evolution of pathogenesis and genome organization in the Tremellales.</title>
        <authorList>
            <person name="Cuomo C."/>
            <person name="Litvintseva A."/>
            <person name="Heitman J."/>
            <person name="Chen Y."/>
            <person name="Sun S."/>
            <person name="Springer D."/>
            <person name="Dromer F."/>
            <person name="Young S."/>
            <person name="Zeng Q."/>
            <person name="Chapman S."/>
            <person name="Gujja S."/>
            <person name="Saif S."/>
            <person name="Birren B."/>
        </authorList>
    </citation>
    <scope>NUCLEOTIDE SEQUENCE [LARGE SCALE GENOMIC DNA]</scope>
    <source>
        <strain evidence="8 9">ATCC 28783</strain>
    </source>
</reference>
<comment type="similarity">
    <text evidence="1 4">Belongs to the glycosyl hydrolase 5 (cellulase A) family.</text>
</comment>
<keyword evidence="9" id="KW-1185">Reference proteome</keyword>
<feature type="domain" description="Glycoside hydrolase family 5" evidence="7">
    <location>
        <begin position="93"/>
        <end position="346"/>
    </location>
</feature>
<gene>
    <name evidence="8" type="ORF">M231_05827</name>
</gene>
<dbReference type="InterPro" id="IPR050386">
    <property type="entry name" value="Glycosyl_hydrolase_5"/>
</dbReference>
<evidence type="ECO:0000256" key="6">
    <source>
        <dbReference type="SAM" id="SignalP"/>
    </source>
</evidence>
<feature type="compositionally biased region" description="Low complexity" evidence="5">
    <location>
        <begin position="468"/>
        <end position="511"/>
    </location>
</feature>
<evidence type="ECO:0000256" key="4">
    <source>
        <dbReference type="RuleBase" id="RU361153"/>
    </source>
</evidence>
<dbReference type="PANTHER" id="PTHR31297:SF42">
    <property type="entry name" value="GLYCOSIDE HYDROLASE FAMILY 5 DOMAIN-CONTAINING PROTEIN"/>
    <property type="match status" value="1"/>
</dbReference>
<evidence type="ECO:0000256" key="5">
    <source>
        <dbReference type="SAM" id="MobiDB-lite"/>
    </source>
</evidence>
<protein>
    <submittedName>
        <fullName evidence="8">Glucan 1,3-beta-glucosidase</fullName>
    </submittedName>
</protein>
<evidence type="ECO:0000256" key="1">
    <source>
        <dbReference type="ARBA" id="ARBA00005641"/>
    </source>
</evidence>
<comment type="caution">
    <text evidence="8">The sequence shown here is derived from an EMBL/GenBank/DDBJ whole genome shotgun (WGS) entry which is preliminary data.</text>
</comment>
<evidence type="ECO:0000259" key="7">
    <source>
        <dbReference type="Pfam" id="PF00150"/>
    </source>
</evidence>
<keyword evidence="3 4" id="KW-0326">Glycosidase</keyword>
<feature type="region of interest" description="Disordered" evidence="5">
    <location>
        <begin position="468"/>
        <end position="512"/>
    </location>
</feature>
<organism evidence="8 9">
    <name type="scientific">Tremella mesenterica</name>
    <name type="common">Jelly fungus</name>
    <dbReference type="NCBI Taxonomy" id="5217"/>
    <lineage>
        <taxon>Eukaryota</taxon>
        <taxon>Fungi</taxon>
        <taxon>Dikarya</taxon>
        <taxon>Basidiomycota</taxon>
        <taxon>Agaricomycotina</taxon>
        <taxon>Tremellomycetes</taxon>
        <taxon>Tremellales</taxon>
        <taxon>Tremellaceae</taxon>
        <taxon>Tremella</taxon>
    </lineage>
</organism>
<dbReference type="GO" id="GO:0009251">
    <property type="term" value="P:glucan catabolic process"/>
    <property type="evidence" value="ECO:0007669"/>
    <property type="project" value="TreeGrafter"/>
</dbReference>
<dbReference type="GO" id="GO:0005576">
    <property type="term" value="C:extracellular region"/>
    <property type="evidence" value="ECO:0007669"/>
    <property type="project" value="TreeGrafter"/>
</dbReference>
<name>A0A4Q1BH60_TREME</name>
<dbReference type="InterPro" id="IPR017853">
    <property type="entry name" value="GH"/>
</dbReference>
<evidence type="ECO:0000256" key="2">
    <source>
        <dbReference type="ARBA" id="ARBA00022801"/>
    </source>
</evidence>
<feature type="chain" id="PRO_5020350454" evidence="6">
    <location>
        <begin position="20"/>
        <end position="535"/>
    </location>
</feature>
<evidence type="ECO:0000256" key="3">
    <source>
        <dbReference type="ARBA" id="ARBA00023295"/>
    </source>
</evidence>
<dbReference type="AlphaFoldDB" id="A0A4Q1BH60"/>
<dbReference type="GO" id="GO:0008422">
    <property type="term" value="F:beta-glucosidase activity"/>
    <property type="evidence" value="ECO:0007669"/>
    <property type="project" value="TreeGrafter"/>
</dbReference>